<keyword evidence="1" id="KW-0732">Signal</keyword>
<name>A0A380WDE2_AFIFE</name>
<dbReference type="AlphaFoldDB" id="A0A380WDE2"/>
<evidence type="ECO:0000313" key="2">
    <source>
        <dbReference type="EMBL" id="SUU86689.1"/>
    </source>
</evidence>
<accession>A0A380WDE2</accession>
<evidence type="ECO:0000313" key="3">
    <source>
        <dbReference type="Proteomes" id="UP000254343"/>
    </source>
</evidence>
<organism evidence="2 3">
    <name type="scientific">Afipia felis</name>
    <name type="common">Cat scratch disease bacillus</name>
    <dbReference type="NCBI Taxonomy" id="1035"/>
    <lineage>
        <taxon>Bacteria</taxon>
        <taxon>Pseudomonadati</taxon>
        <taxon>Pseudomonadota</taxon>
        <taxon>Alphaproteobacteria</taxon>
        <taxon>Hyphomicrobiales</taxon>
        <taxon>Nitrobacteraceae</taxon>
        <taxon>Afipia</taxon>
    </lineage>
</organism>
<evidence type="ECO:0000256" key="1">
    <source>
        <dbReference type="SAM" id="SignalP"/>
    </source>
</evidence>
<dbReference type="EMBL" id="UIGB01000001">
    <property type="protein sequence ID" value="SUU86689.1"/>
    <property type="molecule type" value="Genomic_DNA"/>
</dbReference>
<dbReference type="Proteomes" id="UP000254343">
    <property type="component" value="Unassembled WGS sequence"/>
</dbReference>
<feature type="signal peptide" evidence="1">
    <location>
        <begin position="1"/>
        <end position="32"/>
    </location>
</feature>
<sequence>MAFNQPTVRKSRLLSFAALASIFSLSVSSSQAGWFSSDKYDCENKAVITKVQEMIACKIVLQCAPLGLSYTQLTTMTKEQVTAKFEALVEPEVAAAAQRVTTGVNLPVLRKGIRRILDNERDVFLTYPTLFQNVTVLTDDYKDTISRYRCHMTYTYDPKVYVPLWTVLLAIQLGSDQLTSTVAEEMDKKNPGMDYIGGLVSAAIQQQNIVGKSRSPETKTAIFTVQPTKDDFVVEIKNTDRLLPGL</sequence>
<proteinExistence type="predicted"/>
<gene>
    <name evidence="2" type="ORF">NCTC12722_03919</name>
</gene>
<protein>
    <submittedName>
        <fullName evidence="2">Uncharacterized protein</fullName>
    </submittedName>
</protein>
<dbReference type="RefSeq" id="WP_002717512.1">
    <property type="nucleotide sequence ID" value="NZ_UFSI01000001.1"/>
</dbReference>
<feature type="chain" id="PRO_5016871086" evidence="1">
    <location>
        <begin position="33"/>
        <end position="246"/>
    </location>
</feature>
<reference evidence="2 3" key="1">
    <citation type="submission" date="2018-06" db="EMBL/GenBank/DDBJ databases">
        <authorList>
            <consortium name="Pathogen Informatics"/>
            <person name="Doyle S."/>
        </authorList>
    </citation>
    <scope>NUCLEOTIDE SEQUENCE [LARGE SCALE GENOMIC DNA]</scope>
    <source>
        <strain evidence="2 3">NCTC12722</strain>
    </source>
</reference>